<reference evidence="2" key="1">
    <citation type="submission" date="2025-05" db="UniProtKB">
        <authorList>
            <consortium name="RefSeq"/>
        </authorList>
    </citation>
    <scope>NUCLEOTIDE SEQUENCE [LARGE SCALE GENOMIC DNA]</scope>
    <source>
        <strain evidence="2">14028-0561.14</strain>
    </source>
</reference>
<organism evidence="2 3">
    <name type="scientific">Drosophila kikkawai</name>
    <name type="common">Fruit fly</name>
    <dbReference type="NCBI Taxonomy" id="30033"/>
    <lineage>
        <taxon>Eukaryota</taxon>
        <taxon>Metazoa</taxon>
        <taxon>Ecdysozoa</taxon>
        <taxon>Arthropoda</taxon>
        <taxon>Hexapoda</taxon>
        <taxon>Insecta</taxon>
        <taxon>Pterygota</taxon>
        <taxon>Neoptera</taxon>
        <taxon>Endopterygota</taxon>
        <taxon>Diptera</taxon>
        <taxon>Brachycera</taxon>
        <taxon>Muscomorpha</taxon>
        <taxon>Ephydroidea</taxon>
        <taxon>Drosophilidae</taxon>
        <taxon>Drosophila</taxon>
        <taxon>Sophophora</taxon>
    </lineage>
</organism>
<evidence type="ECO:0000256" key="1">
    <source>
        <dbReference type="SAM" id="MobiDB-lite"/>
    </source>
</evidence>
<dbReference type="RefSeq" id="XP_017027687.1">
    <property type="nucleotide sequence ID" value="XM_017172198.3"/>
</dbReference>
<feature type="compositionally biased region" description="Low complexity" evidence="1">
    <location>
        <begin position="153"/>
        <end position="173"/>
    </location>
</feature>
<feature type="compositionally biased region" description="Polar residues" evidence="1">
    <location>
        <begin position="174"/>
        <end position="185"/>
    </location>
</feature>
<reference evidence="3" key="2">
    <citation type="submission" date="2025-08" db="UniProtKB">
        <authorList>
            <consortium name="RefSeq"/>
        </authorList>
    </citation>
    <scope>IDENTIFICATION</scope>
    <source>
        <strain evidence="3">14028-0561.14</strain>
        <tissue evidence="3">Whole fly</tissue>
    </source>
</reference>
<evidence type="ECO:0000313" key="2">
    <source>
        <dbReference type="Proteomes" id="UP001652661"/>
    </source>
</evidence>
<sequence length="520" mass="57257">MSVTITKYRKSGSGLVDLQPGVVLKPITIDPQQIIRKPVAGNPQLEARNATIRVSSGGIVINKIPAVIRPSMKRAATATTIGATGAVSATTAAASLPKTPKYVIKASGSGSSSLQWQARRDSQGLGVAISSLPPNTIIKATTRQALVPPLVASTTSSSTASPPSTPSTSRTTSVQNTPTVSADSRVTSAVRQAVFIKRNLPLPQRSMRSLTLNLMEQSTMLHLGVAGEHLPLLKRLICRNANITHLDCFITLRKLRQNEPFALLAQSFELSEWDVEELFKRTLIKLARCLAPFIRWPDARHHNERLKHTPLEFRANLLHLRSMIECVETDVAEGLRWDSSSSYKFILCFDTNGVISYVSSAYPGKCDDLQLFEASKFRDKIPKYLTLCAEPGKAVPRVRKTEPDDESGDELDYQPPVDQTKRSLSKFEAQQLGGKLANQQSLCVVDGALTSKRAPSIQLPTLRVQEQTCRAQMRDMIDNFREFRILGHSAIQKRSLLGYLDEMIIVAAALCNLKRQELHS</sequence>
<gene>
    <name evidence="3" type="primary">Camp</name>
</gene>
<keyword evidence="2" id="KW-1185">Reference proteome</keyword>
<dbReference type="PANTHER" id="PTHR23080">
    <property type="entry name" value="THAP DOMAIN PROTEIN"/>
    <property type="match status" value="1"/>
</dbReference>
<dbReference type="PANTHER" id="PTHR23080:SF144">
    <property type="entry name" value="SPINDLE AND KINETOCHORE ASSOCIATED COMPLEX SUBUNIT 3"/>
    <property type="match status" value="1"/>
</dbReference>
<feature type="compositionally biased region" description="Acidic residues" evidence="1">
    <location>
        <begin position="403"/>
        <end position="412"/>
    </location>
</feature>
<dbReference type="AlphaFoldDB" id="A0A6P4IFJ4"/>
<dbReference type="OMA" id="MRDMIDC"/>
<dbReference type="Proteomes" id="UP001652661">
    <property type="component" value="Chromosome 2R"/>
</dbReference>
<dbReference type="OrthoDB" id="7782839at2759"/>
<feature type="region of interest" description="Disordered" evidence="1">
    <location>
        <begin position="151"/>
        <end position="185"/>
    </location>
</feature>
<accession>A0A6P4IFJ4</accession>
<name>A0A6P4IFJ4_DROKI</name>
<proteinExistence type="predicted"/>
<evidence type="ECO:0000313" key="3">
    <source>
        <dbReference type="RefSeq" id="XP_017027687.1"/>
    </source>
</evidence>
<feature type="region of interest" description="Disordered" evidence="1">
    <location>
        <begin position="396"/>
        <end position="415"/>
    </location>
</feature>
<protein>
    <submittedName>
        <fullName evidence="3">Uncharacterized protein Camp</fullName>
    </submittedName>
</protein>